<evidence type="ECO:0000313" key="2">
    <source>
        <dbReference type="EMBL" id="PSL14126.1"/>
    </source>
</evidence>
<dbReference type="InterPro" id="IPR016162">
    <property type="entry name" value="Ald_DH_N"/>
</dbReference>
<proteinExistence type="predicted"/>
<dbReference type="Proteomes" id="UP000242133">
    <property type="component" value="Unassembled WGS sequence"/>
</dbReference>
<evidence type="ECO:0000256" key="1">
    <source>
        <dbReference type="ARBA" id="ARBA00023002"/>
    </source>
</evidence>
<protein>
    <submittedName>
        <fullName evidence="2">Delta-1-pyrroline-5-carboxylate dehydrogenase</fullName>
    </submittedName>
</protein>
<gene>
    <name evidence="2" type="ORF">CLV44_10962</name>
</gene>
<comment type="caution">
    <text evidence="2">The sequence shown here is derived from an EMBL/GenBank/DDBJ whole genome shotgun (WGS) entry which is preliminary data.</text>
</comment>
<reference evidence="2 3" key="1">
    <citation type="submission" date="2018-03" db="EMBL/GenBank/DDBJ databases">
        <title>Genomic Encyclopedia of Archaeal and Bacterial Type Strains, Phase II (KMG-II): from individual species to whole genera.</title>
        <authorList>
            <person name="Goeker M."/>
        </authorList>
    </citation>
    <scope>NUCLEOTIDE SEQUENCE [LARGE SCALE GENOMIC DNA]</scope>
    <source>
        <strain evidence="2 3">DSM 17586</strain>
    </source>
</reference>
<name>A0A2P8EXD2_9GAMM</name>
<keyword evidence="1" id="KW-0560">Oxidoreductase</keyword>
<dbReference type="InterPro" id="IPR016161">
    <property type="entry name" value="Ald_DH/histidinol_DH"/>
</dbReference>
<dbReference type="AlphaFoldDB" id="A0A2P8EXD2"/>
<dbReference type="GO" id="GO:0016491">
    <property type="term" value="F:oxidoreductase activity"/>
    <property type="evidence" value="ECO:0007669"/>
    <property type="project" value="UniProtKB-KW"/>
</dbReference>
<dbReference type="OrthoDB" id="6659650at2"/>
<evidence type="ECO:0000313" key="3">
    <source>
        <dbReference type="Proteomes" id="UP000242133"/>
    </source>
</evidence>
<organism evidence="2 3">
    <name type="scientific">Marinobacterium halophilum</name>
    <dbReference type="NCBI Taxonomy" id="267374"/>
    <lineage>
        <taxon>Bacteria</taxon>
        <taxon>Pseudomonadati</taxon>
        <taxon>Pseudomonadota</taxon>
        <taxon>Gammaproteobacteria</taxon>
        <taxon>Oceanospirillales</taxon>
        <taxon>Oceanospirillaceae</taxon>
        <taxon>Marinobacterium</taxon>
    </lineage>
</organism>
<dbReference type="Gene3D" id="3.40.605.10">
    <property type="entry name" value="Aldehyde Dehydrogenase, Chain A, domain 1"/>
    <property type="match status" value="1"/>
</dbReference>
<dbReference type="RefSeq" id="WP_106591562.1">
    <property type="nucleotide sequence ID" value="NZ_PYGI01000009.1"/>
</dbReference>
<dbReference type="SUPFAM" id="SSF53720">
    <property type="entry name" value="ALDH-like"/>
    <property type="match status" value="1"/>
</dbReference>
<sequence>MHHSDTKDIQAAAVWEAWNRRGFADRCQLLASALDHLPAHADAALTVRLAQQLLDDAKPLGETQLMPGPTGESNELYLTGRGVALVLGTADSTETLVSCQLIAALACGNAVVVQWNGHEAWLTQLVEALYTAGVPRAALALDTKTPELELFSMDDLRLLVTSCKPALEIELNRALAIHDGVLIQLVAETDLQHSPLLTSPDFLLRLVTEKTRTTNTTAVGGNATLLELGSRTV</sequence>
<dbReference type="EMBL" id="PYGI01000009">
    <property type="protein sequence ID" value="PSL14126.1"/>
    <property type="molecule type" value="Genomic_DNA"/>
</dbReference>
<keyword evidence="3" id="KW-1185">Reference proteome</keyword>
<accession>A0A2P8EXD2</accession>